<keyword evidence="5" id="KW-0812">Transmembrane</keyword>
<evidence type="ECO:0000256" key="3">
    <source>
        <dbReference type="ARBA" id="ARBA00022679"/>
    </source>
</evidence>
<organism evidence="7 8">
    <name type="scientific">Hermetia illucens</name>
    <name type="common">Black soldier fly</name>
    <dbReference type="NCBI Taxonomy" id="343691"/>
    <lineage>
        <taxon>Eukaryota</taxon>
        <taxon>Metazoa</taxon>
        <taxon>Ecdysozoa</taxon>
        <taxon>Arthropoda</taxon>
        <taxon>Hexapoda</taxon>
        <taxon>Insecta</taxon>
        <taxon>Pterygota</taxon>
        <taxon>Neoptera</taxon>
        <taxon>Endopterygota</taxon>
        <taxon>Diptera</taxon>
        <taxon>Brachycera</taxon>
        <taxon>Stratiomyomorpha</taxon>
        <taxon>Stratiomyidae</taxon>
        <taxon>Hermetiinae</taxon>
        <taxon>Hermetia</taxon>
    </lineage>
</organism>
<dbReference type="Gene3D" id="3.40.50.150">
    <property type="entry name" value="Vaccinia Virus protein VP39"/>
    <property type="match status" value="1"/>
</dbReference>
<dbReference type="SUPFAM" id="SSF53335">
    <property type="entry name" value="S-adenosyl-L-methionine-dependent methyltransferases"/>
    <property type="match status" value="1"/>
</dbReference>
<evidence type="ECO:0000256" key="4">
    <source>
        <dbReference type="ARBA" id="ARBA00022691"/>
    </source>
</evidence>
<dbReference type="AlphaFoldDB" id="A0A7R8UR50"/>
<accession>A0A7R8UR50</accession>
<keyword evidence="4" id="KW-0949">S-adenosyl-L-methionine</keyword>
<dbReference type="InterPro" id="IPR013217">
    <property type="entry name" value="Methyltransf_12"/>
</dbReference>
<reference evidence="7 8" key="1">
    <citation type="submission" date="2020-11" db="EMBL/GenBank/DDBJ databases">
        <authorList>
            <person name="Wallbank WR R."/>
            <person name="Pardo Diaz C."/>
            <person name="Kozak K."/>
            <person name="Martin S."/>
            <person name="Jiggins C."/>
            <person name="Moest M."/>
            <person name="Warren A I."/>
            <person name="Generalovic N T."/>
            <person name="Byers J.R.P. K."/>
            <person name="Montejo-Kovacevich G."/>
            <person name="Yen C E."/>
        </authorList>
    </citation>
    <scope>NUCLEOTIDE SEQUENCE [LARGE SCALE GENOMIC DNA]</scope>
</reference>
<dbReference type="Proteomes" id="UP000594454">
    <property type="component" value="Chromosome 3"/>
</dbReference>
<dbReference type="GO" id="GO:0032259">
    <property type="term" value="P:methylation"/>
    <property type="evidence" value="ECO:0007669"/>
    <property type="project" value="UniProtKB-KW"/>
</dbReference>
<dbReference type="Pfam" id="PF08242">
    <property type="entry name" value="Methyltransf_12"/>
    <property type="match status" value="1"/>
</dbReference>
<keyword evidence="8" id="KW-1185">Reference proteome</keyword>
<keyword evidence="3" id="KW-0808">Transferase</keyword>
<protein>
    <recommendedName>
        <fullName evidence="6">Methyltransferase type 12 domain-containing protein</fullName>
    </recommendedName>
</protein>
<dbReference type="GO" id="GO:0005739">
    <property type="term" value="C:mitochondrion"/>
    <property type="evidence" value="ECO:0007669"/>
    <property type="project" value="TreeGrafter"/>
</dbReference>
<evidence type="ECO:0000256" key="1">
    <source>
        <dbReference type="ARBA" id="ARBA00010633"/>
    </source>
</evidence>
<evidence type="ECO:0000256" key="2">
    <source>
        <dbReference type="ARBA" id="ARBA00022603"/>
    </source>
</evidence>
<dbReference type="GO" id="GO:1905706">
    <property type="term" value="P:regulation of mitochondrial ATP synthesis coupled proton transport"/>
    <property type="evidence" value="ECO:0007669"/>
    <property type="project" value="TreeGrafter"/>
</dbReference>
<gene>
    <name evidence="7" type="ORF">HERILL_LOCUS7968</name>
</gene>
<dbReference type="GO" id="GO:0016279">
    <property type="term" value="F:protein-lysine N-methyltransferase activity"/>
    <property type="evidence" value="ECO:0007669"/>
    <property type="project" value="InterPro"/>
</dbReference>
<keyword evidence="2" id="KW-0489">Methyltransferase</keyword>
<dbReference type="InterPro" id="IPR029063">
    <property type="entry name" value="SAM-dependent_MTases_sf"/>
</dbReference>
<evidence type="ECO:0000256" key="5">
    <source>
        <dbReference type="SAM" id="Phobius"/>
    </source>
</evidence>
<evidence type="ECO:0000259" key="6">
    <source>
        <dbReference type="Pfam" id="PF08242"/>
    </source>
</evidence>
<dbReference type="InterPro" id="IPR026170">
    <property type="entry name" value="FAM173A/B"/>
</dbReference>
<feature type="domain" description="Methyltransferase type 12" evidence="6">
    <location>
        <begin position="80"/>
        <end position="157"/>
    </location>
</feature>
<dbReference type="PANTHER" id="PTHR13610">
    <property type="entry name" value="METHYLTRANSFERASE DOMAIN-CONTAINING PROTEIN"/>
    <property type="match status" value="1"/>
</dbReference>
<comment type="similarity">
    <text evidence="1">Belongs to the ANT/ATPSC lysine N-methyltransferase family.</text>
</comment>
<feature type="transmembrane region" description="Helical" evidence="5">
    <location>
        <begin position="25"/>
        <end position="45"/>
    </location>
</feature>
<proteinExistence type="inferred from homology"/>
<dbReference type="FunCoup" id="A0A7R8UR50">
    <property type="interactions" value="908"/>
</dbReference>
<dbReference type="OMA" id="NPWLVAY"/>
<dbReference type="OrthoDB" id="66144at2759"/>
<dbReference type="InParanoid" id="A0A7R8UR50"/>
<keyword evidence="5" id="KW-0472">Membrane</keyword>
<name>A0A7R8UR50_HERIL</name>
<sequence length="200" mass="22217">MEAILKEDTALPGTPTKRISGFGKFALAVTGGIGLGLSVVCYSFLSPAFRKHCLPYVPATTEQVKNVLSVLKKNAPGKLLDIGSGDGRIVIAACKHGIESHGVELNPWLVLYSKLDAYRQGVWSKTKFFKRDLWNFKLDPYDYIVIFGVEKMMTDLEHKISKEVRQGSKIIACRFPLPNLVPDKIIGSGVDTVWLYNMNK</sequence>
<evidence type="ECO:0000313" key="7">
    <source>
        <dbReference type="EMBL" id="CAD7085105.1"/>
    </source>
</evidence>
<dbReference type="PANTHER" id="PTHR13610:SF9">
    <property type="entry name" value="FI06469P"/>
    <property type="match status" value="1"/>
</dbReference>
<keyword evidence="5" id="KW-1133">Transmembrane helix</keyword>
<evidence type="ECO:0000313" key="8">
    <source>
        <dbReference type="Proteomes" id="UP000594454"/>
    </source>
</evidence>
<dbReference type="EMBL" id="LR899011">
    <property type="protein sequence ID" value="CAD7085105.1"/>
    <property type="molecule type" value="Genomic_DNA"/>
</dbReference>